<dbReference type="EC" id="2.7.7.41" evidence="6 18"/>
<evidence type="ECO:0000256" key="5">
    <source>
        <dbReference type="ARBA" id="ARBA00010185"/>
    </source>
</evidence>
<dbReference type="InterPro" id="IPR000374">
    <property type="entry name" value="PC_trans"/>
</dbReference>
<feature type="transmembrane region" description="Helical" evidence="19">
    <location>
        <begin position="20"/>
        <end position="48"/>
    </location>
</feature>
<dbReference type="EMBL" id="AFFO01000015">
    <property type="protein sequence ID" value="EGJ37132.1"/>
    <property type="molecule type" value="Genomic_DNA"/>
</dbReference>
<evidence type="ECO:0000256" key="15">
    <source>
        <dbReference type="ARBA" id="ARBA00023136"/>
    </source>
</evidence>
<comment type="subcellular location">
    <subcellularLocation>
        <location evidence="2">Cell membrane</location>
        <topology evidence="2">Multi-pass membrane protein</topology>
    </subcellularLocation>
</comment>
<evidence type="ECO:0000256" key="8">
    <source>
        <dbReference type="ARBA" id="ARBA00022475"/>
    </source>
</evidence>
<evidence type="ECO:0000256" key="12">
    <source>
        <dbReference type="ARBA" id="ARBA00022695"/>
    </source>
</evidence>
<comment type="pathway">
    <text evidence="4">Lipid metabolism.</text>
</comment>
<evidence type="ECO:0000313" key="20">
    <source>
        <dbReference type="EMBL" id="EGJ37132.1"/>
    </source>
</evidence>
<proteinExistence type="inferred from homology"/>
<evidence type="ECO:0000256" key="3">
    <source>
        <dbReference type="ARBA" id="ARBA00005119"/>
    </source>
</evidence>
<keyword evidence="8" id="KW-1003">Cell membrane</keyword>
<reference evidence="20 21" key="1">
    <citation type="submission" date="2011-03" db="EMBL/GenBank/DDBJ databases">
        <authorList>
            <person name="Muzny D."/>
            <person name="Qin X."/>
            <person name="Deng J."/>
            <person name="Jiang H."/>
            <person name="Liu Y."/>
            <person name="Qu J."/>
            <person name="Song X.-Z."/>
            <person name="Zhang L."/>
            <person name="Thornton R."/>
            <person name="Coyle M."/>
            <person name="Francisco L."/>
            <person name="Jackson L."/>
            <person name="Javaid M."/>
            <person name="Korchina V."/>
            <person name="Kovar C."/>
            <person name="Mata R."/>
            <person name="Mathew T."/>
            <person name="Ngo R."/>
            <person name="Nguyen L."/>
            <person name="Nguyen N."/>
            <person name="Okwuonu G."/>
            <person name="Ongeri F."/>
            <person name="Pham C."/>
            <person name="Simmons D."/>
            <person name="Wilczek-Boney K."/>
            <person name="Hale W."/>
            <person name="Jakkamsetti A."/>
            <person name="Pham P."/>
            <person name="Ruth R."/>
            <person name="San Lucas F."/>
            <person name="Warren J."/>
            <person name="Zhang J."/>
            <person name="Zhao Z."/>
            <person name="Zhou C."/>
            <person name="Zhu D."/>
            <person name="Lee S."/>
            <person name="Bess C."/>
            <person name="Blankenburg K."/>
            <person name="Forbes L."/>
            <person name="Fu Q."/>
            <person name="Gubbala S."/>
            <person name="Hirani K."/>
            <person name="Jayaseelan J.C."/>
            <person name="Lara F."/>
            <person name="Munidasa M."/>
            <person name="Palculict T."/>
            <person name="Patil S."/>
            <person name="Pu L.-L."/>
            <person name="Saada N."/>
            <person name="Tang L."/>
            <person name="Weissenberger G."/>
            <person name="Zhu Y."/>
            <person name="Hemphill L."/>
            <person name="Shang Y."/>
            <person name="Youmans B."/>
            <person name="Ayvaz T."/>
            <person name="Ross M."/>
            <person name="Santibanez J."/>
            <person name="Aqrawi P."/>
            <person name="Gross S."/>
            <person name="Joshi V."/>
            <person name="Fowler G."/>
            <person name="Nazareth L."/>
            <person name="Reid J."/>
            <person name="Worley K."/>
            <person name="Petrosino J."/>
            <person name="Highlander S."/>
            <person name="Gibbs R."/>
        </authorList>
    </citation>
    <scope>NUCLEOTIDE SEQUENCE [LARGE SCALE GENOMIC DNA]</scope>
    <source>
        <strain evidence="20 21">SK49</strain>
    </source>
</reference>
<evidence type="ECO:0000256" key="13">
    <source>
        <dbReference type="ARBA" id="ARBA00022989"/>
    </source>
</evidence>
<dbReference type="HOGENOM" id="CLU_037294_2_2_9"/>
<sequence>MFKGEQMSKDLQKRLIFGGIALIIFIPLVIMGGVIFQIGVALLSMLAVHELLHMKGLPTTTIEGILAMLAAFVLTLPLENYLKFLPVDGNVVAYGLVVFMLLGATVLGSNYSFEDAAYPIAASFYIGFGFNALLDARLVNVDKVLLALFIVWATDSGAYFIGTRYGKKKLLPHVSPNKTIEGSLGGVVSAVLVAAIFMLIRPQVARPYNFLIILVLTVIFSIAGQFGDLVESAIKRHFGVKDSGKFIPGHGGVLDRFDSLLFVFPLMHFFGLF</sequence>
<feature type="transmembrane region" description="Helical" evidence="19">
    <location>
        <begin position="145"/>
        <end position="162"/>
    </location>
</feature>
<dbReference type="GO" id="GO:0005886">
    <property type="term" value="C:plasma membrane"/>
    <property type="evidence" value="ECO:0007669"/>
    <property type="project" value="UniProtKB-SubCell"/>
</dbReference>
<dbReference type="PANTHER" id="PTHR46382:SF1">
    <property type="entry name" value="PHOSPHATIDATE CYTIDYLYLTRANSFERASE"/>
    <property type="match status" value="1"/>
</dbReference>
<accession>F3UZP0</accession>
<feature type="transmembrane region" description="Helical" evidence="19">
    <location>
        <begin position="182"/>
        <end position="200"/>
    </location>
</feature>
<evidence type="ECO:0000256" key="10">
    <source>
        <dbReference type="ARBA" id="ARBA00022679"/>
    </source>
</evidence>
<name>F3UZP0_STRSA</name>
<feature type="transmembrane region" description="Helical" evidence="19">
    <location>
        <begin position="91"/>
        <end position="110"/>
    </location>
</feature>
<dbReference type="eggNOG" id="COG4589">
    <property type="taxonomic scope" value="Bacteria"/>
</dbReference>
<evidence type="ECO:0000256" key="14">
    <source>
        <dbReference type="ARBA" id="ARBA00023098"/>
    </source>
</evidence>
<dbReference type="Pfam" id="PF01148">
    <property type="entry name" value="CTP_transf_1"/>
    <property type="match status" value="1"/>
</dbReference>
<keyword evidence="11 18" id="KW-0812">Transmembrane</keyword>
<feature type="transmembrane region" description="Helical" evidence="19">
    <location>
        <begin position="207"/>
        <end position="227"/>
    </location>
</feature>
<dbReference type="UniPathway" id="UPA00557">
    <property type="reaction ID" value="UER00614"/>
</dbReference>
<keyword evidence="16" id="KW-0594">Phospholipid biosynthesis</keyword>
<evidence type="ECO:0000313" key="21">
    <source>
        <dbReference type="Proteomes" id="UP000006459"/>
    </source>
</evidence>
<keyword evidence="10 18" id="KW-0808">Transferase</keyword>
<evidence type="ECO:0000256" key="17">
    <source>
        <dbReference type="ARBA" id="ARBA00023264"/>
    </source>
</evidence>
<keyword evidence="9" id="KW-0444">Lipid biosynthesis</keyword>
<evidence type="ECO:0000256" key="18">
    <source>
        <dbReference type="RuleBase" id="RU003938"/>
    </source>
</evidence>
<dbReference type="PANTHER" id="PTHR46382">
    <property type="entry name" value="PHOSPHATIDATE CYTIDYLYLTRANSFERASE"/>
    <property type="match status" value="1"/>
</dbReference>
<evidence type="ECO:0000256" key="4">
    <source>
        <dbReference type="ARBA" id="ARBA00005189"/>
    </source>
</evidence>
<dbReference type="PROSITE" id="PS01315">
    <property type="entry name" value="CDS"/>
    <property type="match status" value="1"/>
</dbReference>
<organism evidence="20 21">
    <name type="scientific">Streptococcus sanguinis SK49</name>
    <dbReference type="NCBI Taxonomy" id="888808"/>
    <lineage>
        <taxon>Bacteria</taxon>
        <taxon>Bacillati</taxon>
        <taxon>Bacillota</taxon>
        <taxon>Bacilli</taxon>
        <taxon>Lactobacillales</taxon>
        <taxon>Streptococcaceae</taxon>
        <taxon>Streptococcus</taxon>
    </lineage>
</organism>
<keyword evidence="17" id="KW-1208">Phospholipid metabolism</keyword>
<evidence type="ECO:0000256" key="2">
    <source>
        <dbReference type="ARBA" id="ARBA00004651"/>
    </source>
</evidence>
<dbReference type="GO" id="GO:0016024">
    <property type="term" value="P:CDP-diacylglycerol biosynthetic process"/>
    <property type="evidence" value="ECO:0007669"/>
    <property type="project" value="UniProtKB-UniPathway"/>
</dbReference>
<comment type="caution">
    <text evidence="20">The sequence shown here is derived from an EMBL/GenBank/DDBJ whole genome shotgun (WGS) entry which is preliminary data.</text>
</comment>
<keyword evidence="15 19" id="KW-0472">Membrane</keyword>
<dbReference type="AlphaFoldDB" id="F3UZP0"/>
<evidence type="ECO:0000256" key="11">
    <source>
        <dbReference type="ARBA" id="ARBA00022692"/>
    </source>
</evidence>
<dbReference type="Proteomes" id="UP000006459">
    <property type="component" value="Unassembled WGS sequence"/>
</dbReference>
<keyword evidence="14" id="KW-0443">Lipid metabolism</keyword>
<dbReference type="GO" id="GO:0004605">
    <property type="term" value="F:phosphatidate cytidylyltransferase activity"/>
    <property type="evidence" value="ECO:0007669"/>
    <property type="project" value="UniProtKB-EC"/>
</dbReference>
<evidence type="ECO:0000256" key="1">
    <source>
        <dbReference type="ARBA" id="ARBA00001698"/>
    </source>
</evidence>
<evidence type="ECO:0000256" key="6">
    <source>
        <dbReference type="ARBA" id="ARBA00012487"/>
    </source>
</evidence>
<evidence type="ECO:0000256" key="9">
    <source>
        <dbReference type="ARBA" id="ARBA00022516"/>
    </source>
</evidence>
<gene>
    <name evidence="20" type="primary">cdsA</name>
    <name evidence="20" type="ORF">HMPREF9380_1980</name>
</gene>
<evidence type="ECO:0000256" key="19">
    <source>
        <dbReference type="SAM" id="Phobius"/>
    </source>
</evidence>
<comment type="catalytic activity">
    <reaction evidence="1 18">
        <text>a 1,2-diacyl-sn-glycero-3-phosphate + CTP + H(+) = a CDP-1,2-diacyl-sn-glycerol + diphosphate</text>
        <dbReference type="Rhea" id="RHEA:16229"/>
        <dbReference type="ChEBI" id="CHEBI:15378"/>
        <dbReference type="ChEBI" id="CHEBI:33019"/>
        <dbReference type="ChEBI" id="CHEBI:37563"/>
        <dbReference type="ChEBI" id="CHEBI:58332"/>
        <dbReference type="ChEBI" id="CHEBI:58608"/>
        <dbReference type="EC" id="2.7.7.41"/>
    </reaction>
</comment>
<protein>
    <recommendedName>
        <fullName evidence="7 18">Phosphatidate cytidylyltransferase</fullName>
        <ecNumber evidence="6 18">2.7.7.41</ecNumber>
    </recommendedName>
</protein>
<keyword evidence="12 18" id="KW-0548">Nucleotidyltransferase</keyword>
<feature type="transmembrane region" description="Helical" evidence="19">
    <location>
        <begin position="116"/>
        <end position="133"/>
    </location>
</feature>
<evidence type="ECO:0000256" key="16">
    <source>
        <dbReference type="ARBA" id="ARBA00023209"/>
    </source>
</evidence>
<dbReference type="PATRIC" id="fig|888808.3.peg.1939"/>
<feature type="transmembrane region" description="Helical" evidence="19">
    <location>
        <begin position="60"/>
        <end position="79"/>
    </location>
</feature>
<comment type="pathway">
    <text evidence="3 18">Phospholipid metabolism; CDP-diacylglycerol biosynthesis; CDP-diacylglycerol from sn-glycerol 3-phosphate: step 3/3.</text>
</comment>
<evidence type="ECO:0000256" key="7">
    <source>
        <dbReference type="ARBA" id="ARBA00019373"/>
    </source>
</evidence>
<comment type="similarity">
    <text evidence="5 18">Belongs to the CDS family.</text>
</comment>
<keyword evidence="13 19" id="KW-1133">Transmembrane helix</keyword>